<dbReference type="SMART" id="SM00028">
    <property type="entry name" value="TPR"/>
    <property type="match status" value="1"/>
</dbReference>
<keyword evidence="1" id="KW-0802">TPR repeat</keyword>
<feature type="signal peptide" evidence="2">
    <location>
        <begin position="1"/>
        <end position="26"/>
    </location>
</feature>
<feature type="chain" id="PRO_5012698164" evidence="2">
    <location>
        <begin position="27"/>
        <end position="531"/>
    </location>
</feature>
<reference evidence="4" key="1">
    <citation type="submission" date="2017-08" db="EMBL/GenBank/DDBJ databases">
        <title>A dynamic microbial community with high functional redundancy inhabits the cold, oxic subseafloor aquifer.</title>
        <authorList>
            <person name="Tully B.J."/>
            <person name="Wheat C.G."/>
            <person name="Glazer B.T."/>
            <person name="Huber J.A."/>
        </authorList>
    </citation>
    <scope>NUCLEOTIDE SEQUENCE [LARGE SCALE GENOMIC DNA]</scope>
</reference>
<protein>
    <submittedName>
        <fullName evidence="3">Uncharacterized protein</fullName>
    </submittedName>
</protein>
<keyword evidence="2" id="KW-0732">Signal</keyword>
<dbReference type="PROSITE" id="PS50005">
    <property type="entry name" value="TPR"/>
    <property type="match status" value="1"/>
</dbReference>
<dbReference type="EMBL" id="NVWI01000001">
    <property type="protein sequence ID" value="PCJ43473.1"/>
    <property type="molecule type" value="Genomic_DNA"/>
</dbReference>
<evidence type="ECO:0000313" key="3">
    <source>
        <dbReference type="EMBL" id="PCJ43473.1"/>
    </source>
</evidence>
<dbReference type="AlphaFoldDB" id="A0A2A5CI90"/>
<evidence type="ECO:0000313" key="4">
    <source>
        <dbReference type="Proteomes" id="UP000228987"/>
    </source>
</evidence>
<sequence>MLHSKISAYKVLLTLSLSLTPTFAWSQEESTTPTIDEENDEAVLQGADQNDNVDLLPLALAPLIFDPVLLQTIELSEIDENGEPRFSTIELSSLPSISSFPPSNSLDSFPVDPSLLNSSLTQFQESILQFELEGGVYDYRLSELYLGIGNTYQQLGETRLAIDAFSEALQLSRINNGLFTEGQLPIVEELVESYLNLGDLASANTNQEYLFYVKQKIYGAATPVILNGLLEYADWNLHAASLSMGYIPNFQSLYFRTSSFNEFNFNQSGQVKNLLSAAVFAYSQAIIMQHSLEEKFNEAPSLAESIELKNSLNFSEEDFDIPDTEQKLAYTYFLQYHFDRSNIRVNAFGEAPTNYLIDSDNKGRAALERRYVYLQNSDSPALDVILALLDIADWLLFFERWSSAENLYVQAFNLMESNGIEKVKGLVYPDLPTYIPSFLSALYTRESNRLSPEEVLQYEGYIDVSFKLGRFARPNAIRIIAKSEGTNEATERTLIQKLRYSAYRLQLEDQTEYSDNTFLVRYYYTAQRPEA</sequence>
<gene>
    <name evidence="3" type="ORF">COA71_00965</name>
</gene>
<accession>A0A2A5CI90</accession>
<dbReference type="InterPro" id="IPR011990">
    <property type="entry name" value="TPR-like_helical_dom_sf"/>
</dbReference>
<evidence type="ECO:0000256" key="2">
    <source>
        <dbReference type="SAM" id="SignalP"/>
    </source>
</evidence>
<dbReference type="SUPFAM" id="SSF48452">
    <property type="entry name" value="TPR-like"/>
    <property type="match status" value="1"/>
</dbReference>
<dbReference type="InterPro" id="IPR019734">
    <property type="entry name" value="TPR_rpt"/>
</dbReference>
<feature type="repeat" description="TPR" evidence="1">
    <location>
        <begin position="142"/>
        <end position="175"/>
    </location>
</feature>
<evidence type="ECO:0000256" key="1">
    <source>
        <dbReference type="PROSITE-ProRule" id="PRU00339"/>
    </source>
</evidence>
<comment type="caution">
    <text evidence="3">The sequence shown here is derived from an EMBL/GenBank/DDBJ whole genome shotgun (WGS) entry which is preliminary data.</text>
</comment>
<name>A0A2A5CI90_9GAMM</name>
<proteinExistence type="predicted"/>
<dbReference type="Proteomes" id="UP000228987">
    <property type="component" value="Unassembled WGS sequence"/>
</dbReference>
<dbReference type="Gene3D" id="1.25.40.10">
    <property type="entry name" value="Tetratricopeptide repeat domain"/>
    <property type="match status" value="1"/>
</dbReference>
<organism evidence="3 4">
    <name type="scientific">SAR86 cluster bacterium</name>
    <dbReference type="NCBI Taxonomy" id="2030880"/>
    <lineage>
        <taxon>Bacteria</taxon>
        <taxon>Pseudomonadati</taxon>
        <taxon>Pseudomonadota</taxon>
        <taxon>Gammaproteobacteria</taxon>
        <taxon>SAR86 cluster</taxon>
    </lineage>
</organism>